<evidence type="ECO:0000256" key="1">
    <source>
        <dbReference type="SAM" id="MobiDB-lite"/>
    </source>
</evidence>
<keyword evidence="3" id="KW-1185">Reference proteome</keyword>
<protein>
    <submittedName>
        <fullName evidence="2">Uncharacterized protein</fullName>
    </submittedName>
</protein>
<dbReference type="EMBL" id="SKBN01000589">
    <property type="protein sequence ID" value="TGJ75316.1"/>
    <property type="molecule type" value="Genomic_DNA"/>
</dbReference>
<feature type="compositionally biased region" description="Acidic residues" evidence="1">
    <location>
        <begin position="1"/>
        <end position="18"/>
    </location>
</feature>
<accession>A0A4Z0YBV2</accession>
<name>A0A4Z0YBV2_9PEZI</name>
<dbReference type="AlphaFoldDB" id="A0A4Z0YBV2"/>
<feature type="non-terminal residue" evidence="2">
    <location>
        <position position="1"/>
    </location>
</feature>
<dbReference type="Proteomes" id="UP000297716">
    <property type="component" value="Unassembled WGS sequence"/>
</dbReference>
<reference evidence="2 3" key="1">
    <citation type="submission" date="2019-03" db="EMBL/GenBank/DDBJ databases">
        <title>Draft genome sequence of Xylaria hypoxylon DSM 108379, a ubiquitous saprotrophic-parasitic fungi on hardwood.</title>
        <authorList>
            <person name="Buettner E."/>
            <person name="Leonhardt S."/>
            <person name="Gebauer A.M."/>
            <person name="Liers C."/>
            <person name="Hofrichter M."/>
            <person name="Kellner H."/>
        </authorList>
    </citation>
    <scope>NUCLEOTIDE SEQUENCE [LARGE SCALE GENOMIC DNA]</scope>
    <source>
        <strain evidence="2 3">DSM 108379</strain>
    </source>
</reference>
<proteinExistence type="predicted"/>
<evidence type="ECO:0000313" key="2">
    <source>
        <dbReference type="EMBL" id="TGJ75316.1"/>
    </source>
</evidence>
<gene>
    <name evidence="2" type="ORF">E0Z10_g11014</name>
</gene>
<comment type="caution">
    <text evidence="2">The sequence shown here is derived from an EMBL/GenBank/DDBJ whole genome shotgun (WGS) entry which is preliminary data.</text>
</comment>
<feature type="region of interest" description="Disordered" evidence="1">
    <location>
        <begin position="1"/>
        <end position="35"/>
    </location>
</feature>
<evidence type="ECO:0000313" key="3">
    <source>
        <dbReference type="Proteomes" id="UP000297716"/>
    </source>
</evidence>
<organism evidence="2 3">
    <name type="scientific">Xylaria hypoxylon</name>
    <dbReference type="NCBI Taxonomy" id="37992"/>
    <lineage>
        <taxon>Eukaryota</taxon>
        <taxon>Fungi</taxon>
        <taxon>Dikarya</taxon>
        <taxon>Ascomycota</taxon>
        <taxon>Pezizomycotina</taxon>
        <taxon>Sordariomycetes</taxon>
        <taxon>Xylariomycetidae</taxon>
        <taxon>Xylariales</taxon>
        <taxon>Xylariaceae</taxon>
        <taxon>Xylaria</taxon>
    </lineage>
</organism>
<sequence length="35" mass="4122">RVPIWDDDDEAPPEDDENPAFSDSDGETRRRSRYL</sequence>